<dbReference type="STRING" id="225164.V3Z7V1"/>
<dbReference type="GO" id="GO:0003676">
    <property type="term" value="F:nucleic acid binding"/>
    <property type="evidence" value="ECO:0007669"/>
    <property type="project" value="InterPro"/>
</dbReference>
<evidence type="ECO:0000313" key="5">
    <source>
        <dbReference type="Proteomes" id="UP000030746"/>
    </source>
</evidence>
<evidence type="ECO:0000259" key="3">
    <source>
        <dbReference type="Pfam" id="PF08797"/>
    </source>
</evidence>
<evidence type="ECO:0000313" key="4">
    <source>
        <dbReference type="EMBL" id="ESO86898.1"/>
    </source>
</evidence>
<dbReference type="RefSeq" id="XP_009062412.1">
    <property type="nucleotide sequence ID" value="XM_009064164.1"/>
</dbReference>
<dbReference type="AlphaFoldDB" id="V3Z7V1"/>
<name>V3Z7V1_LOTGI</name>
<dbReference type="EMBL" id="KB202961">
    <property type="protein sequence ID" value="ESO86898.1"/>
    <property type="molecule type" value="Genomic_DNA"/>
</dbReference>
<dbReference type="GO" id="GO:0008270">
    <property type="term" value="F:zinc ion binding"/>
    <property type="evidence" value="ECO:0007669"/>
    <property type="project" value="InterPro"/>
</dbReference>
<accession>V3Z7V1</accession>
<feature type="domain" description="HIRAN" evidence="3">
    <location>
        <begin position="9"/>
        <end position="63"/>
    </location>
</feature>
<organism evidence="4 5">
    <name type="scientific">Lottia gigantea</name>
    <name type="common">Giant owl limpet</name>
    <dbReference type="NCBI Taxonomy" id="225164"/>
    <lineage>
        <taxon>Eukaryota</taxon>
        <taxon>Metazoa</taxon>
        <taxon>Spiralia</taxon>
        <taxon>Lophotrochozoa</taxon>
        <taxon>Mollusca</taxon>
        <taxon>Gastropoda</taxon>
        <taxon>Patellogastropoda</taxon>
        <taxon>Lottioidea</taxon>
        <taxon>Lottiidae</taxon>
        <taxon>Lottia</taxon>
    </lineage>
</organism>
<dbReference type="GO" id="GO:0016818">
    <property type="term" value="F:hydrolase activity, acting on acid anhydrides, in phosphorus-containing anhydrides"/>
    <property type="evidence" value="ECO:0007669"/>
    <property type="project" value="InterPro"/>
</dbReference>
<reference evidence="4 5" key="1">
    <citation type="journal article" date="2013" name="Nature">
        <title>Insights into bilaterian evolution from three spiralian genomes.</title>
        <authorList>
            <person name="Simakov O."/>
            <person name="Marletaz F."/>
            <person name="Cho S.J."/>
            <person name="Edsinger-Gonzales E."/>
            <person name="Havlak P."/>
            <person name="Hellsten U."/>
            <person name="Kuo D.H."/>
            <person name="Larsson T."/>
            <person name="Lv J."/>
            <person name="Arendt D."/>
            <person name="Savage R."/>
            <person name="Osoegawa K."/>
            <person name="de Jong P."/>
            <person name="Grimwood J."/>
            <person name="Chapman J.A."/>
            <person name="Shapiro H."/>
            <person name="Aerts A."/>
            <person name="Otillar R.P."/>
            <person name="Terry A.Y."/>
            <person name="Boore J.L."/>
            <person name="Grigoriev I.V."/>
            <person name="Lindberg D.R."/>
            <person name="Seaver E.C."/>
            <person name="Weisblat D.A."/>
            <person name="Putnam N.H."/>
            <person name="Rokhsar D.S."/>
        </authorList>
    </citation>
    <scope>NUCLEOTIDE SEQUENCE [LARGE SCALE GENOMIC DNA]</scope>
</reference>
<dbReference type="OrthoDB" id="276744at2759"/>
<dbReference type="Pfam" id="PF08797">
    <property type="entry name" value="HIRAN"/>
    <property type="match status" value="1"/>
</dbReference>
<dbReference type="InterPro" id="IPR014905">
    <property type="entry name" value="HIRAN"/>
</dbReference>
<dbReference type="Gene3D" id="3.30.70.2330">
    <property type="match status" value="1"/>
</dbReference>
<dbReference type="GeneID" id="20235057"/>
<keyword evidence="2" id="KW-0378">Hydrolase</keyword>
<keyword evidence="5" id="KW-1185">Reference proteome</keyword>
<keyword evidence="1" id="KW-0479">Metal-binding</keyword>
<protein>
    <recommendedName>
        <fullName evidence="3">HIRAN domain-containing protein</fullName>
    </recommendedName>
</protein>
<sequence length="63" mass="7429">MIYIIFILQVEAKEKLMLKRDDEYYKNAIQVVNMDSEQVGHIKRDLAETLTFILDNKLARLEG</sequence>
<dbReference type="KEGG" id="lgi:LOTGIDRAFT_146012"/>
<proteinExistence type="predicted"/>
<evidence type="ECO:0000256" key="2">
    <source>
        <dbReference type="ARBA" id="ARBA00022801"/>
    </source>
</evidence>
<dbReference type="HOGENOM" id="CLU_2888302_0_0_1"/>
<gene>
    <name evidence="4" type="ORF">LOTGIDRAFT_146012</name>
</gene>
<evidence type="ECO:0000256" key="1">
    <source>
        <dbReference type="ARBA" id="ARBA00022723"/>
    </source>
</evidence>
<dbReference type="Proteomes" id="UP000030746">
    <property type="component" value="Unassembled WGS sequence"/>
</dbReference>
<dbReference type="CTD" id="20235057"/>